<accession>A0A7H8QAT8</accession>
<dbReference type="EMBL" id="CP051177">
    <property type="protein sequence ID" value="QKX51067.1"/>
    <property type="molecule type" value="Genomic_DNA"/>
</dbReference>
<dbReference type="Pfam" id="PF08803">
    <property type="entry name" value="ydhR"/>
    <property type="match status" value="1"/>
</dbReference>
<evidence type="ECO:0000313" key="2">
    <source>
        <dbReference type="Proteomes" id="UP000509222"/>
    </source>
</evidence>
<protein>
    <submittedName>
        <fullName evidence="1">Monooxygenase</fullName>
    </submittedName>
</protein>
<dbReference type="Proteomes" id="UP000509222">
    <property type="component" value="Chromosome"/>
</dbReference>
<dbReference type="SUPFAM" id="SSF54909">
    <property type="entry name" value="Dimeric alpha+beta barrel"/>
    <property type="match status" value="1"/>
</dbReference>
<keyword evidence="1" id="KW-0560">Oxidoreductase</keyword>
<dbReference type="Gene3D" id="3.30.70.100">
    <property type="match status" value="1"/>
</dbReference>
<dbReference type="InterPro" id="IPR014910">
    <property type="entry name" value="YdhR"/>
</dbReference>
<name>A0A7H8QAT8_9BACL</name>
<dbReference type="NCBIfam" id="NF008333">
    <property type="entry name" value="PRK11118.1"/>
    <property type="match status" value="1"/>
</dbReference>
<reference evidence="2" key="1">
    <citation type="submission" date="2020-06" db="EMBL/GenBank/DDBJ databases">
        <title>Isolation of Planomicrobium glaciei.</title>
        <authorList>
            <person name="Malisova L."/>
            <person name="Safrankova R."/>
            <person name="Jakubu V."/>
            <person name="Spanelova P."/>
        </authorList>
    </citation>
    <scope>NUCLEOTIDE SEQUENCE [LARGE SCALE GENOMIC DNA]</scope>
    <source>
        <strain evidence="2">NRL-ATB46093</strain>
    </source>
</reference>
<keyword evidence="1" id="KW-0503">Monooxygenase</keyword>
<dbReference type="InterPro" id="IPR011008">
    <property type="entry name" value="Dimeric_a/b-barrel"/>
</dbReference>
<dbReference type="RefSeq" id="WP_036802520.1">
    <property type="nucleotide sequence ID" value="NZ_CP051177.1"/>
</dbReference>
<dbReference type="PANTHER" id="PTHR39169:SF1">
    <property type="entry name" value="MONOOXYGENASE YDHR-RELATED"/>
    <property type="match status" value="1"/>
</dbReference>
<proteinExistence type="predicted"/>
<gene>
    <name evidence="1" type="ORF">HF394_10975</name>
</gene>
<dbReference type="GO" id="GO:0004497">
    <property type="term" value="F:monooxygenase activity"/>
    <property type="evidence" value="ECO:0007669"/>
    <property type="project" value="UniProtKB-KW"/>
</dbReference>
<dbReference type="PANTHER" id="PTHR39169">
    <property type="match status" value="1"/>
</dbReference>
<sequence length="109" mass="11981">MAYLLQVDFQMDGPFGEEMAEAFAELAKSITEEPGFKWKIWTENPEAGEAGGIYLFETKESAETYIDMHAKRLGGFGINTVNAKIFAINPALTDITKGPVSLPASIPYM</sequence>
<evidence type="ECO:0000313" key="1">
    <source>
        <dbReference type="EMBL" id="QKX51067.1"/>
    </source>
</evidence>
<dbReference type="AlphaFoldDB" id="A0A7H8QAT8"/>
<organism evidence="1 2">
    <name type="scientific">Planococcus glaciei</name>
    <dbReference type="NCBI Taxonomy" id="459472"/>
    <lineage>
        <taxon>Bacteria</taxon>
        <taxon>Bacillati</taxon>
        <taxon>Bacillota</taxon>
        <taxon>Bacilli</taxon>
        <taxon>Bacillales</taxon>
        <taxon>Caryophanaceae</taxon>
        <taxon>Planococcus</taxon>
    </lineage>
</organism>
<keyword evidence="2" id="KW-1185">Reference proteome</keyword>